<organism evidence="1">
    <name type="scientific">Singulisphaera sp. Ch08</name>
    <dbReference type="NCBI Taxonomy" id="3120278"/>
    <lineage>
        <taxon>Bacteria</taxon>
        <taxon>Pseudomonadati</taxon>
        <taxon>Planctomycetota</taxon>
        <taxon>Planctomycetia</taxon>
        <taxon>Isosphaerales</taxon>
        <taxon>Isosphaeraceae</taxon>
        <taxon>Singulisphaera</taxon>
    </lineage>
</organism>
<name>A0AAU7CGW1_9BACT</name>
<proteinExistence type="predicted"/>
<evidence type="ECO:0000313" key="1">
    <source>
        <dbReference type="EMBL" id="XBH04395.1"/>
    </source>
</evidence>
<dbReference type="RefSeq" id="WP_406697153.1">
    <property type="nucleotide sequence ID" value="NZ_CP155447.1"/>
</dbReference>
<accession>A0AAU7CGW1</accession>
<sequence length="94" mass="9866">MAGYTLLMASPLLLASLLLWGGRPTVSMASARPQVGETRDCDAKDLAAASRPPAISISIEPYALTPYVEVESPVVLPGYLLPDDGCEDTHHAGS</sequence>
<protein>
    <submittedName>
        <fullName evidence="1">Uncharacterized protein</fullName>
    </submittedName>
</protein>
<dbReference type="AlphaFoldDB" id="A0AAU7CGW1"/>
<dbReference type="EMBL" id="CP155447">
    <property type="protein sequence ID" value="XBH04395.1"/>
    <property type="molecule type" value="Genomic_DNA"/>
</dbReference>
<gene>
    <name evidence="1" type="ORF">V5E97_39805</name>
</gene>
<reference evidence="1" key="1">
    <citation type="submission" date="2024-05" db="EMBL/GenBank/DDBJ databases">
        <title>Planctomycetes of the genus Singulisphaera possess chitinolytic capabilities.</title>
        <authorList>
            <person name="Ivanova A."/>
        </authorList>
    </citation>
    <scope>NUCLEOTIDE SEQUENCE</scope>
    <source>
        <strain evidence="1">Ch08T</strain>
    </source>
</reference>